<keyword evidence="3" id="KW-1185">Reference proteome</keyword>
<name>A0ABQ5KFX5_9EUKA</name>
<feature type="compositionally biased region" description="Basic and acidic residues" evidence="1">
    <location>
        <begin position="35"/>
        <end position="48"/>
    </location>
</feature>
<sequence length="98" mass="11197">MIFSGDASYAFYYIDIAELVKKKLMSSHEEFFHPEDLRAGEMSGHRSEESEEEQQELSSNPDLITPRVLIEAFSACADDLCKAVENLLIKRRIEKAKV</sequence>
<feature type="non-terminal residue" evidence="2">
    <location>
        <position position="98"/>
    </location>
</feature>
<gene>
    <name evidence="2" type="ORF">ADUPG1_005328</name>
</gene>
<dbReference type="Proteomes" id="UP001057375">
    <property type="component" value="Unassembled WGS sequence"/>
</dbReference>
<accession>A0ABQ5KFX5</accession>
<proteinExistence type="predicted"/>
<evidence type="ECO:0000313" key="2">
    <source>
        <dbReference type="EMBL" id="GKT29800.1"/>
    </source>
</evidence>
<comment type="caution">
    <text evidence="2">The sequence shown here is derived from an EMBL/GenBank/DDBJ whole genome shotgun (WGS) entry which is preliminary data.</text>
</comment>
<feature type="region of interest" description="Disordered" evidence="1">
    <location>
        <begin position="35"/>
        <end position="62"/>
    </location>
</feature>
<reference evidence="2" key="1">
    <citation type="submission" date="2022-03" db="EMBL/GenBank/DDBJ databases">
        <title>Draft genome sequence of Aduncisulcus paluster, a free-living microaerophilic Fornicata.</title>
        <authorList>
            <person name="Yuyama I."/>
            <person name="Kume K."/>
            <person name="Tamura T."/>
            <person name="Inagaki Y."/>
            <person name="Hashimoto T."/>
        </authorList>
    </citation>
    <scope>NUCLEOTIDE SEQUENCE</scope>
    <source>
        <strain evidence="2">NY0171</strain>
    </source>
</reference>
<dbReference type="EMBL" id="BQXS01008453">
    <property type="protein sequence ID" value="GKT29800.1"/>
    <property type="molecule type" value="Genomic_DNA"/>
</dbReference>
<organism evidence="2 3">
    <name type="scientific">Aduncisulcus paluster</name>
    <dbReference type="NCBI Taxonomy" id="2918883"/>
    <lineage>
        <taxon>Eukaryota</taxon>
        <taxon>Metamonada</taxon>
        <taxon>Carpediemonas-like organisms</taxon>
        <taxon>Aduncisulcus</taxon>
    </lineage>
</organism>
<protein>
    <submittedName>
        <fullName evidence="2">Uncharacterized protein</fullName>
    </submittedName>
</protein>
<evidence type="ECO:0000313" key="3">
    <source>
        <dbReference type="Proteomes" id="UP001057375"/>
    </source>
</evidence>
<evidence type="ECO:0000256" key="1">
    <source>
        <dbReference type="SAM" id="MobiDB-lite"/>
    </source>
</evidence>